<dbReference type="PANTHER" id="PTHR23056">
    <property type="entry name" value="CALCINEURIN B"/>
    <property type="match status" value="1"/>
</dbReference>
<dbReference type="GO" id="GO:0019722">
    <property type="term" value="P:calcium-mediated signaling"/>
    <property type="evidence" value="ECO:0007669"/>
    <property type="project" value="UniProtKB-UniRule"/>
</dbReference>
<name>A0AAE1VL10_9SOLA</name>
<organism evidence="3 4">
    <name type="scientific">Anisodus tanguticus</name>
    <dbReference type="NCBI Taxonomy" id="243964"/>
    <lineage>
        <taxon>Eukaryota</taxon>
        <taxon>Viridiplantae</taxon>
        <taxon>Streptophyta</taxon>
        <taxon>Embryophyta</taxon>
        <taxon>Tracheophyta</taxon>
        <taxon>Spermatophyta</taxon>
        <taxon>Magnoliopsida</taxon>
        <taxon>eudicotyledons</taxon>
        <taxon>Gunneridae</taxon>
        <taxon>Pentapetalae</taxon>
        <taxon>asterids</taxon>
        <taxon>lamiids</taxon>
        <taxon>Solanales</taxon>
        <taxon>Solanaceae</taxon>
        <taxon>Solanoideae</taxon>
        <taxon>Hyoscyameae</taxon>
        <taxon>Anisodus</taxon>
    </lineage>
</organism>
<comment type="similarity">
    <text evidence="2">Belongs to the calcineurin regulatory subunit family.</text>
</comment>
<comment type="caution">
    <text evidence="3">The sequence shown here is derived from an EMBL/GenBank/DDBJ whole genome shotgun (WGS) entry which is preliminary data.</text>
</comment>
<keyword evidence="4" id="KW-1185">Reference proteome</keyword>
<evidence type="ECO:0000256" key="1">
    <source>
        <dbReference type="ARBA" id="ARBA00022737"/>
    </source>
</evidence>
<gene>
    <name evidence="3" type="ORF">RND71_004920</name>
</gene>
<evidence type="ECO:0000313" key="4">
    <source>
        <dbReference type="Proteomes" id="UP001291623"/>
    </source>
</evidence>
<dbReference type="GO" id="GO:0016020">
    <property type="term" value="C:membrane"/>
    <property type="evidence" value="ECO:0007669"/>
    <property type="project" value="UniProtKB-SubCell"/>
</dbReference>
<reference evidence="3" key="1">
    <citation type="submission" date="2023-12" db="EMBL/GenBank/DDBJ databases">
        <title>Genome assembly of Anisodus tanguticus.</title>
        <authorList>
            <person name="Wang Y.-J."/>
        </authorList>
    </citation>
    <scope>NUCLEOTIDE SEQUENCE</scope>
    <source>
        <strain evidence="3">KB-2021</strain>
        <tissue evidence="3">Leaf</tissue>
    </source>
</reference>
<accession>A0AAE1VL10</accession>
<dbReference type="GO" id="GO:0005509">
    <property type="term" value="F:calcium ion binding"/>
    <property type="evidence" value="ECO:0007669"/>
    <property type="project" value="UniProtKB-UniRule"/>
</dbReference>
<comment type="function">
    <text evidence="2">Acts as a calcium sensor. CBL proteins interact with CIPK serine-threonine protein kinases. Binding of a CBL protein to the regulatory NAF domain of a CIPK protein lead to the activation of the kinase in a calcium-dependent manner.</text>
</comment>
<keyword evidence="2" id="KW-0472">Membrane</keyword>
<comment type="subcellular location">
    <subcellularLocation>
        <location evidence="2">Membrane</location>
    </subcellularLocation>
</comment>
<dbReference type="GO" id="GO:0019900">
    <property type="term" value="F:kinase binding"/>
    <property type="evidence" value="ECO:0007669"/>
    <property type="project" value="UniProtKB-UniRule"/>
</dbReference>
<keyword evidence="2" id="KW-0479">Metal-binding</keyword>
<dbReference type="EMBL" id="JAVYJV010000003">
    <property type="protein sequence ID" value="KAK4374243.1"/>
    <property type="molecule type" value="Genomic_DNA"/>
</dbReference>
<dbReference type="AlphaFoldDB" id="A0AAE1VL10"/>
<sequence>MAVAMVKESGIKLSEEPLNQIIDRIGKNDLKFFVIRHPLLLKNMTLPNLRDATAAFPSFVFHTQLSSVLVMGLNHL</sequence>
<dbReference type="InterPro" id="IPR045198">
    <property type="entry name" value="CNBL1-10"/>
</dbReference>
<dbReference type="PANTHER" id="PTHR23056:SF26">
    <property type="entry name" value="CALCINEURIN B-LIKE PROTEIN 10"/>
    <property type="match status" value="1"/>
</dbReference>
<proteinExistence type="inferred from homology"/>
<keyword evidence="2" id="KW-0106">Calcium</keyword>
<evidence type="ECO:0000313" key="3">
    <source>
        <dbReference type="EMBL" id="KAK4374243.1"/>
    </source>
</evidence>
<dbReference type="Gene3D" id="1.10.238.10">
    <property type="entry name" value="EF-hand"/>
    <property type="match status" value="1"/>
</dbReference>
<protein>
    <recommendedName>
        <fullName evidence="2">Calcineurin B-like protein</fullName>
    </recommendedName>
</protein>
<keyword evidence="1 2" id="KW-0677">Repeat</keyword>
<evidence type="ECO:0000256" key="2">
    <source>
        <dbReference type="RuleBase" id="RU369080"/>
    </source>
</evidence>
<dbReference type="Proteomes" id="UP001291623">
    <property type="component" value="Unassembled WGS sequence"/>
</dbReference>
<comment type="subunit">
    <text evidence="2">Homodimer. Interacts with CIPK.</text>
</comment>